<dbReference type="Gene3D" id="3.30.420.10">
    <property type="entry name" value="Ribonuclease H-like superfamily/Ribonuclease H"/>
    <property type="match status" value="1"/>
</dbReference>
<name>A0A7R8VDG0_TIMDO</name>
<organism evidence="1">
    <name type="scientific">Timema douglasi</name>
    <name type="common">Walking stick</name>
    <dbReference type="NCBI Taxonomy" id="61478"/>
    <lineage>
        <taxon>Eukaryota</taxon>
        <taxon>Metazoa</taxon>
        <taxon>Ecdysozoa</taxon>
        <taxon>Arthropoda</taxon>
        <taxon>Hexapoda</taxon>
        <taxon>Insecta</taxon>
        <taxon>Pterygota</taxon>
        <taxon>Neoptera</taxon>
        <taxon>Polyneoptera</taxon>
        <taxon>Phasmatodea</taxon>
        <taxon>Timematodea</taxon>
        <taxon>Timematoidea</taxon>
        <taxon>Timematidae</taxon>
        <taxon>Timema</taxon>
    </lineage>
</organism>
<protein>
    <recommendedName>
        <fullName evidence="2">Tc1-like transposase DDE domain-containing protein</fullName>
    </recommendedName>
</protein>
<gene>
    <name evidence="1" type="ORF">TDIB3V08_LOCUS2734</name>
</gene>
<evidence type="ECO:0008006" key="2">
    <source>
        <dbReference type="Google" id="ProtNLM"/>
    </source>
</evidence>
<sequence>MSMFYIVGLQLSTSYTLNVTSRYVGNTTDLQQSGEATVAINQTSQHPMTIIINFQYPSLTVQILATSRPSSTSRYLRNDLSQEFVINIPDHTVLRDTMTGIKYVLGILEPIVSPCRREVGLHLLIADDNAPPHGAQVYMPCPERNDIVLMYFPVHSLHRDPIEYGWEILKQTILSQHTLSKTKLPSTFTPEPALQEQQCSLYLAVPPSSPFPHSYVRMRRAVKHHVAGTVKRTVSYKELVPIVVLTPSLASAQLVAPCLRGPDGSTLFPMSATPHPK</sequence>
<proteinExistence type="predicted"/>
<dbReference type="EMBL" id="OA565144">
    <property type="protein sequence ID" value="CAD7196383.1"/>
    <property type="molecule type" value="Genomic_DNA"/>
</dbReference>
<dbReference type="AlphaFoldDB" id="A0A7R8VDG0"/>
<evidence type="ECO:0000313" key="1">
    <source>
        <dbReference type="EMBL" id="CAD7196383.1"/>
    </source>
</evidence>
<dbReference type="GO" id="GO:0003676">
    <property type="term" value="F:nucleic acid binding"/>
    <property type="evidence" value="ECO:0007669"/>
    <property type="project" value="InterPro"/>
</dbReference>
<dbReference type="InterPro" id="IPR036397">
    <property type="entry name" value="RNaseH_sf"/>
</dbReference>
<accession>A0A7R8VDG0</accession>
<reference evidence="1" key="1">
    <citation type="submission" date="2020-11" db="EMBL/GenBank/DDBJ databases">
        <authorList>
            <person name="Tran Van P."/>
        </authorList>
    </citation>
    <scope>NUCLEOTIDE SEQUENCE</scope>
</reference>